<feature type="domain" description="Ribosome maturation factor RimP C-terminal" evidence="4">
    <location>
        <begin position="81"/>
        <end position="143"/>
    </location>
</feature>
<dbReference type="PANTHER" id="PTHR33867">
    <property type="entry name" value="RIBOSOME MATURATION FACTOR RIMP"/>
    <property type="match status" value="1"/>
</dbReference>
<evidence type="ECO:0000259" key="3">
    <source>
        <dbReference type="Pfam" id="PF02576"/>
    </source>
</evidence>
<sequence>MNKITQIVENYLSSDLILMDISENTRGKYIRVVIDAERPVTLDDTTNLSKKLRVDDELDIRFPDGFRLEVTTPGLDKALESPFQFRKNINRELKVTFSNGDGTQTITGTLIDANDTCVNIKESGQEFSLGYDQITSAKVQISFN</sequence>
<dbReference type="GO" id="GO:0006412">
    <property type="term" value="P:translation"/>
    <property type="evidence" value="ECO:0007669"/>
    <property type="project" value="TreeGrafter"/>
</dbReference>
<reference evidence="5" key="1">
    <citation type="submission" date="2018-05" db="EMBL/GenBank/DDBJ databases">
        <authorList>
            <person name="Lanie J.A."/>
            <person name="Ng W.-L."/>
            <person name="Kazmierczak K.M."/>
            <person name="Andrzejewski T.M."/>
            <person name="Davidsen T.M."/>
            <person name="Wayne K.J."/>
            <person name="Tettelin H."/>
            <person name="Glass J.I."/>
            <person name="Rusch D."/>
            <person name="Podicherti R."/>
            <person name="Tsui H.-C.T."/>
            <person name="Winkler M.E."/>
        </authorList>
    </citation>
    <scope>NUCLEOTIDE SEQUENCE</scope>
</reference>
<dbReference type="SUPFAM" id="SSF74942">
    <property type="entry name" value="YhbC-like, C-terminal domain"/>
    <property type="match status" value="1"/>
</dbReference>
<protein>
    <recommendedName>
        <fullName evidence="6">Ribosome maturation factor RimP N-terminal domain-containing protein</fullName>
    </recommendedName>
</protein>
<dbReference type="Gene3D" id="3.30.300.70">
    <property type="entry name" value="RimP-like superfamily, N-terminal"/>
    <property type="match status" value="1"/>
</dbReference>
<dbReference type="InterPro" id="IPR035956">
    <property type="entry name" value="RimP_N_sf"/>
</dbReference>
<dbReference type="InterPro" id="IPR036847">
    <property type="entry name" value="RimP_C_sf"/>
</dbReference>
<keyword evidence="2" id="KW-0690">Ribosome biogenesis</keyword>
<evidence type="ECO:0008006" key="6">
    <source>
        <dbReference type="Google" id="ProtNLM"/>
    </source>
</evidence>
<dbReference type="Pfam" id="PF17384">
    <property type="entry name" value="DUF150_C"/>
    <property type="match status" value="1"/>
</dbReference>
<proteinExistence type="inferred from homology"/>
<keyword evidence="1" id="KW-0963">Cytoplasm</keyword>
<dbReference type="GO" id="GO:0005829">
    <property type="term" value="C:cytosol"/>
    <property type="evidence" value="ECO:0007669"/>
    <property type="project" value="TreeGrafter"/>
</dbReference>
<dbReference type="InterPro" id="IPR003728">
    <property type="entry name" value="Ribosome_maturation_RimP"/>
</dbReference>
<dbReference type="PANTHER" id="PTHR33867:SF1">
    <property type="entry name" value="RIBOSOME MATURATION FACTOR RIMP"/>
    <property type="match status" value="1"/>
</dbReference>
<gene>
    <name evidence="5" type="ORF">METZ01_LOCUS93578</name>
</gene>
<dbReference type="Pfam" id="PF02576">
    <property type="entry name" value="RimP_N"/>
    <property type="match status" value="1"/>
</dbReference>
<dbReference type="SUPFAM" id="SSF75420">
    <property type="entry name" value="YhbC-like, N-terminal domain"/>
    <property type="match status" value="1"/>
</dbReference>
<dbReference type="AlphaFoldDB" id="A0A381VKH1"/>
<evidence type="ECO:0000259" key="4">
    <source>
        <dbReference type="Pfam" id="PF17384"/>
    </source>
</evidence>
<evidence type="ECO:0000313" key="5">
    <source>
        <dbReference type="EMBL" id="SVA40724.1"/>
    </source>
</evidence>
<dbReference type="GO" id="GO:0000028">
    <property type="term" value="P:ribosomal small subunit assembly"/>
    <property type="evidence" value="ECO:0007669"/>
    <property type="project" value="TreeGrafter"/>
</dbReference>
<evidence type="ECO:0000256" key="1">
    <source>
        <dbReference type="ARBA" id="ARBA00022490"/>
    </source>
</evidence>
<name>A0A381VKH1_9ZZZZ</name>
<dbReference type="InterPro" id="IPR028998">
    <property type="entry name" value="RimP_C"/>
</dbReference>
<organism evidence="5">
    <name type="scientific">marine metagenome</name>
    <dbReference type="NCBI Taxonomy" id="408172"/>
    <lineage>
        <taxon>unclassified sequences</taxon>
        <taxon>metagenomes</taxon>
        <taxon>ecological metagenomes</taxon>
    </lineage>
</organism>
<accession>A0A381VKH1</accession>
<dbReference type="EMBL" id="UINC01009065">
    <property type="protein sequence ID" value="SVA40724.1"/>
    <property type="molecule type" value="Genomic_DNA"/>
</dbReference>
<evidence type="ECO:0000256" key="2">
    <source>
        <dbReference type="ARBA" id="ARBA00022517"/>
    </source>
</evidence>
<dbReference type="InterPro" id="IPR028989">
    <property type="entry name" value="RimP_N"/>
</dbReference>
<dbReference type="HAMAP" id="MF_01077">
    <property type="entry name" value="RimP"/>
    <property type="match status" value="1"/>
</dbReference>
<feature type="domain" description="Ribosome maturation factor RimP N-terminal" evidence="3">
    <location>
        <begin position="15"/>
        <end position="76"/>
    </location>
</feature>